<gene>
    <name evidence="9" type="ORF">Fcan01_10348</name>
</gene>
<keyword evidence="2 5" id="KW-0645">Protease</keyword>
<evidence type="ECO:0000256" key="6">
    <source>
        <dbReference type="RuleBase" id="RU003355"/>
    </source>
</evidence>
<evidence type="ECO:0000313" key="10">
    <source>
        <dbReference type="Proteomes" id="UP000198287"/>
    </source>
</evidence>
<dbReference type="InterPro" id="IPR023828">
    <property type="entry name" value="Peptidase_S8_Ser-AS"/>
</dbReference>
<feature type="chain" id="PRO_5012646558" evidence="7">
    <location>
        <begin position="20"/>
        <end position="440"/>
    </location>
</feature>
<dbReference type="OrthoDB" id="1740355at2759"/>
<dbReference type="GO" id="GO:0006508">
    <property type="term" value="P:proteolysis"/>
    <property type="evidence" value="ECO:0007669"/>
    <property type="project" value="UniProtKB-KW"/>
</dbReference>
<dbReference type="PROSITE" id="PS00136">
    <property type="entry name" value="SUBTILASE_ASP"/>
    <property type="match status" value="1"/>
</dbReference>
<keyword evidence="3 5" id="KW-0378">Hydrolase</keyword>
<dbReference type="PANTHER" id="PTHR43806">
    <property type="entry name" value="PEPTIDASE S8"/>
    <property type="match status" value="1"/>
</dbReference>
<dbReference type="InterPro" id="IPR050131">
    <property type="entry name" value="Peptidase_S8_subtilisin-like"/>
</dbReference>
<dbReference type="PANTHER" id="PTHR43806:SF67">
    <property type="entry name" value="EGF-LIKE DOMAIN-CONTAINING PROTEIN"/>
    <property type="match status" value="1"/>
</dbReference>
<dbReference type="PROSITE" id="PS00137">
    <property type="entry name" value="SUBTILASE_HIS"/>
    <property type="match status" value="1"/>
</dbReference>
<reference evidence="9 10" key="1">
    <citation type="submission" date="2015-12" db="EMBL/GenBank/DDBJ databases">
        <title>The genome of Folsomia candida.</title>
        <authorList>
            <person name="Faddeeva A."/>
            <person name="Derks M.F."/>
            <person name="Anvar Y."/>
            <person name="Smit S."/>
            <person name="Van Straalen N."/>
            <person name="Roelofs D."/>
        </authorList>
    </citation>
    <scope>NUCLEOTIDE SEQUENCE [LARGE SCALE GENOMIC DNA]</scope>
    <source>
        <strain evidence="9 10">VU population</strain>
        <tissue evidence="9">Whole body</tissue>
    </source>
</reference>
<dbReference type="AlphaFoldDB" id="A0A226EDH4"/>
<evidence type="ECO:0000256" key="2">
    <source>
        <dbReference type="ARBA" id="ARBA00022670"/>
    </source>
</evidence>
<dbReference type="GO" id="GO:0004252">
    <property type="term" value="F:serine-type endopeptidase activity"/>
    <property type="evidence" value="ECO:0007669"/>
    <property type="project" value="UniProtKB-UniRule"/>
</dbReference>
<keyword evidence="7" id="KW-0732">Signal</keyword>
<dbReference type="EMBL" id="LNIX01000005">
    <property type="protein sequence ID" value="OXA54726.1"/>
    <property type="molecule type" value="Genomic_DNA"/>
</dbReference>
<dbReference type="InterPro" id="IPR000209">
    <property type="entry name" value="Peptidase_S8/S53_dom"/>
</dbReference>
<dbReference type="InterPro" id="IPR022398">
    <property type="entry name" value="Peptidase_S8_His-AS"/>
</dbReference>
<dbReference type="PROSITE" id="PS00138">
    <property type="entry name" value="SUBTILASE_SER"/>
    <property type="match status" value="1"/>
</dbReference>
<sequence length="440" mass="45200">MKIQVLLAPLLTLVAVALAGKIDPSLQNAVTLGLTSTAILELPQVIDQVKSNPSHRSLSGDAKVASLVASLRGLTSAAQAPHVAVAASLGLETKQYWISNVIVIRGVTLSTLSQLASTPGEFTLREQGTAQLVGDTEPIEVNVQLQNPQWGVAKIRAPAVHNITQGEGIVVGIIDTGVNLGHVALAAGYAGAWLDPYDNTPGPTDYRGHGSHVAGTVLGRANGVGVAPAAQWTACRGFGAGSGVEEYLLDCGQFMVTSTPRPHIVCNSWAGGQGNPFFRPAVDAWREAGLIPVFAMGNYGPSCGSVMAPASFPNVIGVGGTNDVDGMYTSSNRGPTTTGLLKPDVSAPAVNVLSCGMTANDYVTMTGTSMACPHVSGAIALLLSANPTFTYDDVYAALTTSAVHPPVTNADKNCGLPGPGDFPNQAYGHGRIDIAAAFGL</sequence>
<dbReference type="InterPro" id="IPR023827">
    <property type="entry name" value="Peptidase_S8_Asp-AS"/>
</dbReference>
<feature type="signal peptide" evidence="7">
    <location>
        <begin position="1"/>
        <end position="19"/>
    </location>
</feature>
<keyword evidence="10" id="KW-1185">Reference proteome</keyword>
<comment type="caution">
    <text evidence="9">The sequence shown here is derived from an EMBL/GenBank/DDBJ whole genome shotgun (WGS) entry which is preliminary data.</text>
</comment>
<feature type="active site" description="Charge relay system" evidence="5">
    <location>
        <position position="209"/>
    </location>
</feature>
<dbReference type="OMA" id="TENSEWE"/>
<dbReference type="InterPro" id="IPR015500">
    <property type="entry name" value="Peptidase_S8_subtilisin-rel"/>
</dbReference>
<dbReference type="Proteomes" id="UP000198287">
    <property type="component" value="Unassembled WGS sequence"/>
</dbReference>
<evidence type="ECO:0000259" key="8">
    <source>
        <dbReference type="Pfam" id="PF00082"/>
    </source>
</evidence>
<organism evidence="9 10">
    <name type="scientific">Folsomia candida</name>
    <name type="common">Springtail</name>
    <dbReference type="NCBI Taxonomy" id="158441"/>
    <lineage>
        <taxon>Eukaryota</taxon>
        <taxon>Metazoa</taxon>
        <taxon>Ecdysozoa</taxon>
        <taxon>Arthropoda</taxon>
        <taxon>Hexapoda</taxon>
        <taxon>Collembola</taxon>
        <taxon>Entomobryomorpha</taxon>
        <taxon>Isotomoidea</taxon>
        <taxon>Isotomidae</taxon>
        <taxon>Proisotominae</taxon>
        <taxon>Folsomia</taxon>
    </lineage>
</organism>
<dbReference type="PRINTS" id="PR00723">
    <property type="entry name" value="SUBTILISIN"/>
</dbReference>
<evidence type="ECO:0000256" key="3">
    <source>
        <dbReference type="ARBA" id="ARBA00022801"/>
    </source>
</evidence>
<evidence type="ECO:0000256" key="1">
    <source>
        <dbReference type="ARBA" id="ARBA00011073"/>
    </source>
</evidence>
<protein>
    <submittedName>
        <fullName evidence="9">Bacillopeptidase F</fullName>
    </submittedName>
</protein>
<feature type="domain" description="Peptidase S8/S53" evidence="8">
    <location>
        <begin position="166"/>
        <end position="411"/>
    </location>
</feature>
<proteinExistence type="inferred from homology"/>
<evidence type="ECO:0000256" key="5">
    <source>
        <dbReference type="PROSITE-ProRule" id="PRU01240"/>
    </source>
</evidence>
<feature type="active site" description="Charge relay system" evidence="5">
    <location>
        <position position="369"/>
    </location>
</feature>
<dbReference type="PROSITE" id="PS51892">
    <property type="entry name" value="SUBTILASE"/>
    <property type="match status" value="1"/>
</dbReference>
<dbReference type="SUPFAM" id="SSF52743">
    <property type="entry name" value="Subtilisin-like"/>
    <property type="match status" value="1"/>
</dbReference>
<evidence type="ECO:0000256" key="4">
    <source>
        <dbReference type="ARBA" id="ARBA00022825"/>
    </source>
</evidence>
<dbReference type="Gene3D" id="3.40.50.200">
    <property type="entry name" value="Peptidase S8/S53 domain"/>
    <property type="match status" value="1"/>
</dbReference>
<evidence type="ECO:0000256" key="7">
    <source>
        <dbReference type="SAM" id="SignalP"/>
    </source>
</evidence>
<accession>A0A226EDH4</accession>
<feature type="active site" description="Charge relay system" evidence="5">
    <location>
        <position position="175"/>
    </location>
</feature>
<evidence type="ECO:0000313" key="9">
    <source>
        <dbReference type="EMBL" id="OXA54726.1"/>
    </source>
</evidence>
<keyword evidence="4 5" id="KW-0720">Serine protease</keyword>
<name>A0A226EDH4_FOLCA</name>
<dbReference type="InterPro" id="IPR036852">
    <property type="entry name" value="Peptidase_S8/S53_dom_sf"/>
</dbReference>
<dbReference type="Pfam" id="PF00082">
    <property type="entry name" value="Peptidase_S8"/>
    <property type="match status" value="1"/>
</dbReference>
<comment type="similarity">
    <text evidence="1 5 6">Belongs to the peptidase S8 family.</text>
</comment>